<evidence type="ECO:0000313" key="3">
    <source>
        <dbReference type="Proteomes" id="UP000635606"/>
    </source>
</evidence>
<evidence type="ECO:0000313" key="2">
    <source>
        <dbReference type="EMBL" id="GIJ72706.1"/>
    </source>
</evidence>
<organism evidence="2 3">
    <name type="scientific">Virgisporangium ochraceum</name>
    <dbReference type="NCBI Taxonomy" id="65505"/>
    <lineage>
        <taxon>Bacteria</taxon>
        <taxon>Bacillati</taxon>
        <taxon>Actinomycetota</taxon>
        <taxon>Actinomycetes</taxon>
        <taxon>Micromonosporales</taxon>
        <taxon>Micromonosporaceae</taxon>
        <taxon>Virgisporangium</taxon>
    </lineage>
</organism>
<dbReference type="EMBL" id="BOPH01000105">
    <property type="protein sequence ID" value="GIJ72706.1"/>
    <property type="molecule type" value="Genomic_DNA"/>
</dbReference>
<gene>
    <name evidence="2" type="ORF">Voc01_076230</name>
</gene>
<feature type="domain" description="EAL" evidence="1">
    <location>
        <begin position="1"/>
        <end position="52"/>
    </location>
</feature>
<evidence type="ECO:0000259" key="1">
    <source>
        <dbReference type="PROSITE" id="PS50883"/>
    </source>
</evidence>
<name>A0A8J4A023_9ACTN</name>
<dbReference type="RefSeq" id="WP_203932562.1">
    <property type="nucleotide sequence ID" value="NZ_BOPH01000105.1"/>
</dbReference>
<dbReference type="AlphaFoldDB" id="A0A8J4A023"/>
<reference evidence="2" key="1">
    <citation type="submission" date="2021-01" db="EMBL/GenBank/DDBJ databases">
        <title>Whole genome shotgun sequence of Virgisporangium ochraceum NBRC 16418.</title>
        <authorList>
            <person name="Komaki H."/>
            <person name="Tamura T."/>
        </authorList>
    </citation>
    <scope>NUCLEOTIDE SEQUENCE</scope>
    <source>
        <strain evidence="2">NBRC 16418</strain>
    </source>
</reference>
<proteinExistence type="predicted"/>
<comment type="caution">
    <text evidence="2">The sequence shown here is derived from an EMBL/GenBank/DDBJ whole genome shotgun (WGS) entry which is preliminary data.</text>
</comment>
<protein>
    <recommendedName>
        <fullName evidence="1">EAL domain-containing protein</fullName>
    </recommendedName>
</protein>
<sequence>MAVGLPERGVAEVGVPQAGATERLPVMAEGVETGAAADLLAALGCDLACPPE</sequence>
<dbReference type="InterPro" id="IPR001633">
    <property type="entry name" value="EAL_dom"/>
</dbReference>
<dbReference type="PROSITE" id="PS50883">
    <property type="entry name" value="EAL"/>
    <property type="match status" value="1"/>
</dbReference>
<dbReference type="Proteomes" id="UP000635606">
    <property type="component" value="Unassembled WGS sequence"/>
</dbReference>
<accession>A0A8J4A023</accession>
<keyword evidence="3" id="KW-1185">Reference proteome</keyword>